<evidence type="ECO:0000256" key="10">
    <source>
        <dbReference type="ARBA" id="ARBA00023004"/>
    </source>
</evidence>
<keyword evidence="11" id="KW-0411">Iron-sulfur</keyword>
<feature type="non-terminal residue" evidence="16">
    <location>
        <position position="269"/>
    </location>
</feature>
<evidence type="ECO:0000256" key="2">
    <source>
        <dbReference type="ARBA" id="ARBA00001927"/>
    </source>
</evidence>
<evidence type="ECO:0000256" key="14">
    <source>
        <dbReference type="ARBA" id="ARBA00029440"/>
    </source>
</evidence>
<dbReference type="Pfam" id="PF00310">
    <property type="entry name" value="GATase_2"/>
    <property type="match status" value="1"/>
</dbReference>
<dbReference type="InterPro" id="IPR029055">
    <property type="entry name" value="Ntn_hydrolases_N"/>
</dbReference>
<keyword evidence="5" id="KW-0285">Flavoprotein</keyword>
<reference evidence="16 17" key="1">
    <citation type="submission" date="2014-01" db="EMBL/GenBank/DDBJ databases">
        <title>Comparative genomics of Petrotoga.</title>
        <authorList>
            <person name="Chow K."/>
            <person name="Charchuk R."/>
            <person name="Nesbo C.L."/>
        </authorList>
    </citation>
    <scope>NUCLEOTIDE SEQUENCE [LARGE SCALE GENOMIC DNA]</scope>
    <source>
        <strain evidence="16 17">DSM 16923</strain>
    </source>
</reference>
<dbReference type="PANTHER" id="PTHR11938">
    <property type="entry name" value="FAD NADPH DEHYDROGENASE/OXIDOREDUCTASE"/>
    <property type="match status" value="1"/>
</dbReference>
<feature type="domain" description="Glutamine amidotransferase type-2" evidence="15">
    <location>
        <begin position="15"/>
        <end position="269"/>
    </location>
</feature>
<comment type="cofactor">
    <cofactor evidence="2">
        <name>[3Fe-4S] cluster</name>
        <dbReference type="ChEBI" id="CHEBI:21137"/>
    </cofactor>
</comment>
<evidence type="ECO:0000256" key="11">
    <source>
        <dbReference type="ARBA" id="ARBA00023014"/>
    </source>
</evidence>
<keyword evidence="17" id="KW-1185">Reference proteome</keyword>
<name>A0A2S5E972_9BACT</name>
<evidence type="ECO:0000256" key="13">
    <source>
        <dbReference type="ARBA" id="ARBA00023291"/>
    </source>
</evidence>
<accession>A0A2S5E972</accession>
<evidence type="ECO:0000256" key="5">
    <source>
        <dbReference type="ARBA" id="ARBA00022630"/>
    </source>
</evidence>
<dbReference type="GO" id="GO:0006537">
    <property type="term" value="P:glutamate biosynthetic process"/>
    <property type="evidence" value="ECO:0007669"/>
    <property type="project" value="UniProtKB-KW"/>
</dbReference>
<dbReference type="PROSITE" id="PS51278">
    <property type="entry name" value="GATASE_TYPE_2"/>
    <property type="match status" value="1"/>
</dbReference>
<dbReference type="GO" id="GO:0015930">
    <property type="term" value="F:glutamate synthase activity"/>
    <property type="evidence" value="ECO:0007669"/>
    <property type="project" value="TreeGrafter"/>
</dbReference>
<evidence type="ECO:0000313" key="16">
    <source>
        <dbReference type="EMBL" id="POZ89595.1"/>
    </source>
</evidence>
<proteinExistence type="inferred from homology"/>
<evidence type="ECO:0000256" key="7">
    <source>
        <dbReference type="ARBA" id="ARBA00022723"/>
    </source>
</evidence>
<keyword evidence="9" id="KW-0560">Oxidoreductase</keyword>
<dbReference type="GO" id="GO:0019676">
    <property type="term" value="P:ammonia assimilation cycle"/>
    <property type="evidence" value="ECO:0007669"/>
    <property type="project" value="TreeGrafter"/>
</dbReference>
<keyword evidence="10" id="KW-0408">Iron</keyword>
<protein>
    <recommendedName>
        <fullName evidence="15">Glutamine amidotransferase type-2 domain-containing protein</fullName>
    </recommendedName>
</protein>
<dbReference type="PANTHER" id="PTHR11938:SF133">
    <property type="entry name" value="GLUTAMATE SYNTHASE (NADH)"/>
    <property type="match status" value="1"/>
</dbReference>
<keyword evidence="13" id="KW-0003">3Fe-4S</keyword>
<dbReference type="Proteomes" id="UP000236950">
    <property type="component" value="Unassembled WGS sequence"/>
</dbReference>
<sequence>MNKGLYDPKFEHDACGVGLVASTKGVKSHEIVDKSLTVLKNMAHRGARGRGENDGDGAGVLLQIPHDFLIKESKHLGFTLPNESEYAVGMIFCPRDKTLTNIFKQQFEKIATNQGQKVIGWRDVPINEAFVGPTALKSMPSFLQVFIVKNPTLKSGIEFERKLYLIRKKSEKEIKIPHIDPNKAFYIASLSSKTIIYKGMLTAEQLKYFFSDLTDPLFKSAFSIVHSRFSTNTFPSWERAHPYRYMVHNGEINTIIGNVNWMRARQSKV</sequence>
<evidence type="ECO:0000259" key="15">
    <source>
        <dbReference type="PROSITE" id="PS51278"/>
    </source>
</evidence>
<evidence type="ECO:0000256" key="6">
    <source>
        <dbReference type="ARBA" id="ARBA00022643"/>
    </source>
</evidence>
<comment type="pathway">
    <text evidence="14">Amino-acid biosynthesis.</text>
</comment>
<evidence type="ECO:0000256" key="9">
    <source>
        <dbReference type="ARBA" id="ARBA00023002"/>
    </source>
</evidence>
<keyword evidence="12" id="KW-0314">Glutamate biosynthesis</keyword>
<organism evidence="16 17">
    <name type="scientific">Petrotoga halophila DSM 16923</name>
    <dbReference type="NCBI Taxonomy" id="1122953"/>
    <lineage>
        <taxon>Bacteria</taxon>
        <taxon>Thermotogati</taxon>
        <taxon>Thermotogota</taxon>
        <taxon>Thermotogae</taxon>
        <taxon>Petrotogales</taxon>
        <taxon>Petrotogaceae</taxon>
        <taxon>Petrotoga</taxon>
    </lineage>
</organism>
<dbReference type="InterPro" id="IPR050711">
    <property type="entry name" value="ET-N_metabolism_enzyme"/>
</dbReference>
<keyword evidence="4" id="KW-0028">Amino-acid biosynthesis</keyword>
<keyword evidence="6" id="KW-0288">FMN</keyword>
<gene>
    <name evidence="16" type="ORF">AA81_13270</name>
</gene>
<dbReference type="GO" id="GO:0051538">
    <property type="term" value="F:3 iron, 4 sulfur cluster binding"/>
    <property type="evidence" value="ECO:0007669"/>
    <property type="project" value="UniProtKB-KW"/>
</dbReference>
<evidence type="ECO:0000256" key="12">
    <source>
        <dbReference type="ARBA" id="ARBA00023164"/>
    </source>
</evidence>
<keyword evidence="7" id="KW-0479">Metal-binding</keyword>
<evidence type="ECO:0000256" key="4">
    <source>
        <dbReference type="ARBA" id="ARBA00022605"/>
    </source>
</evidence>
<dbReference type="AlphaFoldDB" id="A0A2S5E972"/>
<comment type="cofactor">
    <cofactor evidence="1">
        <name>FMN</name>
        <dbReference type="ChEBI" id="CHEBI:58210"/>
    </cofactor>
</comment>
<dbReference type="GO" id="GO:0046872">
    <property type="term" value="F:metal ion binding"/>
    <property type="evidence" value="ECO:0007669"/>
    <property type="project" value="UniProtKB-KW"/>
</dbReference>
<dbReference type="InterPro" id="IPR017932">
    <property type="entry name" value="GATase_2_dom"/>
</dbReference>
<dbReference type="EMBL" id="JALY01000317">
    <property type="protein sequence ID" value="POZ89595.1"/>
    <property type="molecule type" value="Genomic_DNA"/>
</dbReference>
<evidence type="ECO:0000313" key="17">
    <source>
        <dbReference type="Proteomes" id="UP000236950"/>
    </source>
</evidence>
<evidence type="ECO:0000256" key="1">
    <source>
        <dbReference type="ARBA" id="ARBA00001917"/>
    </source>
</evidence>
<evidence type="ECO:0000256" key="8">
    <source>
        <dbReference type="ARBA" id="ARBA00022962"/>
    </source>
</evidence>
<dbReference type="SUPFAM" id="SSF56235">
    <property type="entry name" value="N-terminal nucleophile aminohydrolases (Ntn hydrolases)"/>
    <property type="match status" value="1"/>
</dbReference>
<dbReference type="Gene3D" id="3.60.20.10">
    <property type="entry name" value="Glutamine Phosphoribosylpyrophosphate, subunit 1, domain 1"/>
    <property type="match status" value="1"/>
</dbReference>
<evidence type="ECO:0000256" key="3">
    <source>
        <dbReference type="ARBA" id="ARBA00009716"/>
    </source>
</evidence>
<keyword evidence="8" id="KW-0315">Glutamine amidotransferase</keyword>
<comment type="similarity">
    <text evidence="3">Belongs to the glutamate synthase family.</text>
</comment>
<comment type="caution">
    <text evidence="16">The sequence shown here is derived from an EMBL/GenBank/DDBJ whole genome shotgun (WGS) entry which is preliminary data.</text>
</comment>